<keyword evidence="3" id="KW-1185">Reference proteome</keyword>
<evidence type="ECO:0000256" key="1">
    <source>
        <dbReference type="SAM" id="MobiDB-lite"/>
    </source>
</evidence>
<sequence>MPALAPESPADPAPAEPEAEPESQTSPQPEPDPSPDAGARSEACQHHLATLAEELCGDEAECIAELEIDCGHTLDLDGDGRDDRAVLALDPDSGGLTIEVQFATGATEVIGATPTPMTEAPDIGQPMPPPSDALPPDLSWMAAWDVARWTQTEDGQTTLVRGRLGHASGPALGDGLWVSGTDAAAMLVYTKTGFLLIQLGY</sequence>
<feature type="region of interest" description="Disordered" evidence="1">
    <location>
        <begin position="1"/>
        <end position="42"/>
    </location>
</feature>
<accession>A6G8X1</accession>
<protein>
    <submittedName>
        <fullName evidence="2">Uncharacterized protein</fullName>
    </submittedName>
</protein>
<comment type="caution">
    <text evidence="2">The sequence shown here is derived from an EMBL/GenBank/DDBJ whole genome shotgun (WGS) entry which is preliminary data.</text>
</comment>
<evidence type="ECO:0000313" key="2">
    <source>
        <dbReference type="EMBL" id="EDM77657.1"/>
    </source>
</evidence>
<dbReference type="AlphaFoldDB" id="A6G8X1"/>
<reference evidence="2 3" key="1">
    <citation type="submission" date="2007-06" db="EMBL/GenBank/DDBJ databases">
        <authorList>
            <person name="Shimkets L."/>
            <person name="Ferriera S."/>
            <person name="Johnson J."/>
            <person name="Kravitz S."/>
            <person name="Beeson K."/>
            <person name="Sutton G."/>
            <person name="Rogers Y.-H."/>
            <person name="Friedman R."/>
            <person name="Frazier M."/>
            <person name="Venter J.C."/>
        </authorList>
    </citation>
    <scope>NUCLEOTIDE SEQUENCE [LARGE SCALE GENOMIC DNA]</scope>
    <source>
        <strain evidence="2 3">SIR-1</strain>
    </source>
</reference>
<organism evidence="2 3">
    <name type="scientific">Plesiocystis pacifica SIR-1</name>
    <dbReference type="NCBI Taxonomy" id="391625"/>
    <lineage>
        <taxon>Bacteria</taxon>
        <taxon>Pseudomonadati</taxon>
        <taxon>Myxococcota</taxon>
        <taxon>Polyangia</taxon>
        <taxon>Nannocystales</taxon>
        <taxon>Nannocystaceae</taxon>
        <taxon>Plesiocystis</taxon>
    </lineage>
</organism>
<gene>
    <name evidence="2" type="ORF">PPSIR1_13930</name>
</gene>
<evidence type="ECO:0000313" key="3">
    <source>
        <dbReference type="Proteomes" id="UP000005801"/>
    </source>
</evidence>
<name>A6G8X1_9BACT</name>
<dbReference type="Proteomes" id="UP000005801">
    <property type="component" value="Unassembled WGS sequence"/>
</dbReference>
<dbReference type="STRING" id="391625.PPSIR1_13930"/>
<proteinExistence type="predicted"/>
<dbReference type="EMBL" id="ABCS01000042">
    <property type="protein sequence ID" value="EDM77657.1"/>
    <property type="molecule type" value="Genomic_DNA"/>
</dbReference>